<dbReference type="InterPro" id="IPR017689">
    <property type="entry name" value="BamD"/>
</dbReference>
<reference evidence="5 6" key="1">
    <citation type="submission" date="2013-09" db="EMBL/GenBank/DDBJ databases">
        <authorList>
            <person name="Zeng Z."/>
            <person name="Chen C."/>
        </authorList>
    </citation>
    <scope>NUCLEOTIDE SEQUENCE [LARGE SCALE GENOMIC DNA]</scope>
    <source>
        <strain evidence="5 6">WB 3.3-2</strain>
    </source>
</reference>
<dbReference type="NCBIfam" id="TIGR03302">
    <property type="entry name" value="OM_YfiO"/>
    <property type="match status" value="1"/>
</dbReference>
<gene>
    <name evidence="5" type="ORF">Q765_12390</name>
</gene>
<sequence length="268" mass="31107">MARFFYILLFACVLTSCSEFQKALKSEDIKVKYDVAEKLYEKGKYAKSIRLFEQIAPSYRGKPQAEKLFYMYAQALYKTKQYYTAGYQFESFTAGYPRSEKIEEASLLGAKSYYYLSPRYSLDQVDTYKALDKLQQFIDRFPNSQLMPEANQLVKELNEKLETKAFEIAKQYHATAEYFGDYNAALKTLDNFLIDFPGTPLKEDALFLKYDSSYQLAINSVPSKMLDRLEAAKVNYAALVKFKADTKYKEQADTMLARIDTELQKFSK</sequence>
<evidence type="ECO:0000313" key="5">
    <source>
        <dbReference type="EMBL" id="KGO86109.1"/>
    </source>
</evidence>
<evidence type="ECO:0000256" key="3">
    <source>
        <dbReference type="ARBA" id="ARBA00023237"/>
    </source>
</evidence>
<name>A0A0A2M1H1_9FLAO</name>
<keyword evidence="1" id="KW-0732">Signal</keyword>
<dbReference type="RefSeq" id="WP_026300135.1">
    <property type="nucleotide sequence ID" value="NZ_JRLX01000013.1"/>
</dbReference>
<dbReference type="Proteomes" id="UP000030152">
    <property type="component" value="Unassembled WGS sequence"/>
</dbReference>
<keyword evidence="5" id="KW-0449">Lipoprotein</keyword>
<dbReference type="eggNOG" id="COG4105">
    <property type="taxonomic scope" value="Bacteria"/>
</dbReference>
<dbReference type="InterPro" id="IPR011990">
    <property type="entry name" value="TPR-like_helical_dom_sf"/>
</dbReference>
<comment type="caution">
    <text evidence="5">The sequence shown here is derived from an EMBL/GenBank/DDBJ whole genome shotgun (WGS) entry which is preliminary data.</text>
</comment>
<feature type="domain" description="Outer membrane lipoprotein BamD-like" evidence="4">
    <location>
        <begin position="31"/>
        <end position="220"/>
    </location>
</feature>
<keyword evidence="2" id="KW-0472">Membrane</keyword>
<organism evidence="5 6">
    <name type="scientific">Flavobacterium rivuli WB 3.3-2 = DSM 21788</name>
    <dbReference type="NCBI Taxonomy" id="1121895"/>
    <lineage>
        <taxon>Bacteria</taxon>
        <taxon>Pseudomonadati</taxon>
        <taxon>Bacteroidota</taxon>
        <taxon>Flavobacteriia</taxon>
        <taxon>Flavobacteriales</taxon>
        <taxon>Flavobacteriaceae</taxon>
        <taxon>Flavobacterium</taxon>
    </lineage>
</organism>
<dbReference type="SUPFAM" id="SSF48452">
    <property type="entry name" value="TPR-like"/>
    <property type="match status" value="1"/>
</dbReference>
<dbReference type="OrthoDB" id="9770761at2"/>
<evidence type="ECO:0000256" key="2">
    <source>
        <dbReference type="ARBA" id="ARBA00023136"/>
    </source>
</evidence>
<dbReference type="InterPro" id="IPR039565">
    <property type="entry name" value="BamD-like"/>
</dbReference>
<dbReference type="Pfam" id="PF13525">
    <property type="entry name" value="YfiO"/>
    <property type="match status" value="1"/>
</dbReference>
<dbReference type="Gene3D" id="1.25.40.10">
    <property type="entry name" value="Tetratricopeptide repeat domain"/>
    <property type="match status" value="1"/>
</dbReference>
<evidence type="ECO:0000313" key="6">
    <source>
        <dbReference type="Proteomes" id="UP000030152"/>
    </source>
</evidence>
<dbReference type="AlphaFoldDB" id="A0A0A2M1H1"/>
<dbReference type="PROSITE" id="PS51257">
    <property type="entry name" value="PROKAR_LIPOPROTEIN"/>
    <property type="match status" value="1"/>
</dbReference>
<protein>
    <submittedName>
        <fullName evidence="5">Lipoprotein</fullName>
    </submittedName>
</protein>
<evidence type="ECO:0000256" key="1">
    <source>
        <dbReference type="ARBA" id="ARBA00022729"/>
    </source>
</evidence>
<dbReference type="EMBL" id="JRLX01000013">
    <property type="protein sequence ID" value="KGO86109.1"/>
    <property type="molecule type" value="Genomic_DNA"/>
</dbReference>
<keyword evidence="6" id="KW-1185">Reference proteome</keyword>
<accession>A0A0A2M1H1</accession>
<evidence type="ECO:0000259" key="4">
    <source>
        <dbReference type="Pfam" id="PF13525"/>
    </source>
</evidence>
<proteinExistence type="predicted"/>
<dbReference type="STRING" id="1121895.GCA_000378485_03295"/>
<keyword evidence="3" id="KW-0998">Cell outer membrane</keyword>